<gene>
    <name evidence="1" type="ORF">JIG36_47715</name>
</gene>
<keyword evidence="2" id="KW-1185">Reference proteome</keyword>
<dbReference type="RefSeq" id="WP_203383565.1">
    <property type="nucleotide sequence ID" value="NZ_JAENHP010000033.1"/>
</dbReference>
<reference evidence="1 2" key="1">
    <citation type="submission" date="2021-01" db="EMBL/GenBank/DDBJ databases">
        <title>Actinoplanes sp. nov. LDG1-06 isolated from lichen.</title>
        <authorList>
            <person name="Saeng-In P."/>
            <person name="Phongsopitanun W."/>
            <person name="Kanchanasin P."/>
            <person name="Yuki M."/>
            <person name="Kudo T."/>
            <person name="Ohkuma M."/>
            <person name="Tanasupawat S."/>
        </authorList>
    </citation>
    <scope>NUCLEOTIDE SEQUENCE [LARGE SCALE GENOMIC DNA]</scope>
    <source>
        <strain evidence="1 2">LDG1-06</strain>
    </source>
</reference>
<dbReference type="InterPro" id="IPR011009">
    <property type="entry name" value="Kinase-like_dom_sf"/>
</dbReference>
<proteinExistence type="predicted"/>
<name>A0ABS2ATN2_9ACTN</name>
<protein>
    <submittedName>
        <fullName evidence="1">Phosphotransferase</fullName>
    </submittedName>
</protein>
<sequence length="296" mass="32645">MTAAFRPPFAATGTLTRNIVENWGADGQRWLSDLPTLVGEVAADWGVRVLEPFPMTFHWVAAAVRDDGTKAVLKLGVPDGHLDSEAEALRVFDGDGAVRLLAENAAKGALLIERADPGTPLTVADEAALVDVGHRLHRVRAENRNLPHLRKLRGGFERYVEGPIPRRMVDRAAELFDDLCDSAPRETVLHGDLHHGNVLRGHDGDWVAIDPHGWVGDPGYDGGAMLYNPEPERRDPELLARVPERIDMLTAYEERERVVAWGFVMGVLSELWTVEASGQARSRALDVARMLEPLLD</sequence>
<dbReference type="Gene3D" id="3.90.1200.10">
    <property type="match status" value="1"/>
</dbReference>
<dbReference type="Pfam" id="PF04655">
    <property type="entry name" value="APH_6_hur"/>
    <property type="match status" value="1"/>
</dbReference>
<accession>A0ABS2ATN2</accession>
<comment type="caution">
    <text evidence="1">The sequence shown here is derived from an EMBL/GenBank/DDBJ whole genome shotgun (WGS) entry which is preliminary data.</text>
</comment>
<dbReference type="SUPFAM" id="SSF56112">
    <property type="entry name" value="Protein kinase-like (PK-like)"/>
    <property type="match status" value="1"/>
</dbReference>
<dbReference type="EMBL" id="JAENHP010000033">
    <property type="protein sequence ID" value="MBM2623210.1"/>
    <property type="molecule type" value="Genomic_DNA"/>
</dbReference>
<evidence type="ECO:0000313" key="2">
    <source>
        <dbReference type="Proteomes" id="UP000632138"/>
    </source>
</evidence>
<dbReference type="InterPro" id="IPR006748">
    <property type="entry name" value="NH2Glyco/OHUrea_AB-resist_kin"/>
</dbReference>
<evidence type="ECO:0000313" key="1">
    <source>
        <dbReference type="EMBL" id="MBM2623210.1"/>
    </source>
</evidence>
<organism evidence="1 2">
    <name type="scientific">Paractinoplanes ovalisporus</name>
    <dbReference type="NCBI Taxonomy" id="2810368"/>
    <lineage>
        <taxon>Bacteria</taxon>
        <taxon>Bacillati</taxon>
        <taxon>Actinomycetota</taxon>
        <taxon>Actinomycetes</taxon>
        <taxon>Micromonosporales</taxon>
        <taxon>Micromonosporaceae</taxon>
        <taxon>Paractinoplanes</taxon>
    </lineage>
</organism>
<dbReference type="Proteomes" id="UP000632138">
    <property type="component" value="Unassembled WGS sequence"/>
</dbReference>